<proteinExistence type="predicted"/>
<dbReference type="EMBL" id="CM004402">
    <property type="protein sequence ID" value="OAY26947.1"/>
    <property type="molecule type" value="Genomic_DNA"/>
</dbReference>
<name>A0A2C9UA88_MANES</name>
<evidence type="ECO:0000313" key="1">
    <source>
        <dbReference type="EMBL" id="OAY26947.1"/>
    </source>
</evidence>
<sequence>MTRAIGVGSTGDNKQWHQRTIRAMRLVKKIGNWSIEKGERRRR</sequence>
<gene>
    <name evidence="1" type="ORF">MANES_16G087500</name>
</gene>
<organism evidence="1">
    <name type="scientific">Manihot esculenta</name>
    <name type="common">Cassava</name>
    <name type="synonym">Jatropha manihot</name>
    <dbReference type="NCBI Taxonomy" id="3983"/>
    <lineage>
        <taxon>Eukaryota</taxon>
        <taxon>Viridiplantae</taxon>
        <taxon>Streptophyta</taxon>
        <taxon>Embryophyta</taxon>
        <taxon>Tracheophyta</taxon>
        <taxon>Spermatophyta</taxon>
        <taxon>Magnoliopsida</taxon>
        <taxon>eudicotyledons</taxon>
        <taxon>Gunneridae</taxon>
        <taxon>Pentapetalae</taxon>
        <taxon>rosids</taxon>
        <taxon>fabids</taxon>
        <taxon>Malpighiales</taxon>
        <taxon>Euphorbiaceae</taxon>
        <taxon>Crotonoideae</taxon>
        <taxon>Manihoteae</taxon>
        <taxon>Manihot</taxon>
    </lineage>
</organism>
<accession>A0A2C9UA88</accession>
<dbReference type="AlphaFoldDB" id="A0A2C9UA88"/>
<protein>
    <submittedName>
        <fullName evidence="1">Uncharacterized protein</fullName>
    </submittedName>
</protein>
<reference evidence="1" key="1">
    <citation type="submission" date="2016-02" db="EMBL/GenBank/DDBJ databases">
        <title>WGS assembly of Manihot esculenta.</title>
        <authorList>
            <person name="Bredeson J.V."/>
            <person name="Prochnik S.E."/>
            <person name="Lyons J.B."/>
            <person name="Schmutz J."/>
            <person name="Grimwood J."/>
            <person name="Vrebalov J."/>
            <person name="Bart R.S."/>
            <person name="Amuge T."/>
            <person name="Ferguson M.E."/>
            <person name="Green R."/>
            <person name="Putnam N."/>
            <person name="Stites J."/>
            <person name="Rounsley S."/>
            <person name="Rokhsar D.S."/>
        </authorList>
    </citation>
    <scope>NUCLEOTIDE SEQUENCE [LARGE SCALE GENOMIC DNA]</scope>
    <source>
        <tissue evidence="1">Leaf</tissue>
    </source>
</reference>